<dbReference type="Proteomes" id="UP000184088">
    <property type="component" value="Unassembled WGS sequence"/>
</dbReference>
<accession>A0A1M5FNA7</accession>
<gene>
    <name evidence="1" type="ORF">SAMN02746089_02780</name>
</gene>
<proteinExistence type="predicted"/>
<evidence type="ECO:0000313" key="1">
    <source>
        <dbReference type="EMBL" id="SHF92631.1"/>
    </source>
</evidence>
<organism evidence="1 2">
    <name type="scientific">Caldanaerobius fijiensis DSM 17918</name>
    <dbReference type="NCBI Taxonomy" id="1121256"/>
    <lineage>
        <taxon>Bacteria</taxon>
        <taxon>Bacillati</taxon>
        <taxon>Bacillota</taxon>
        <taxon>Clostridia</taxon>
        <taxon>Thermoanaerobacterales</taxon>
        <taxon>Thermoanaerobacteraceae</taxon>
        <taxon>Caldanaerobius</taxon>
    </lineage>
</organism>
<reference evidence="1 2" key="1">
    <citation type="submission" date="2016-11" db="EMBL/GenBank/DDBJ databases">
        <authorList>
            <person name="Jaros S."/>
            <person name="Januszkiewicz K."/>
            <person name="Wedrychowicz H."/>
        </authorList>
    </citation>
    <scope>NUCLEOTIDE SEQUENCE [LARGE SCALE GENOMIC DNA]</scope>
    <source>
        <strain evidence="1 2">DSM 17918</strain>
    </source>
</reference>
<dbReference type="EMBL" id="FQVH01000070">
    <property type="protein sequence ID" value="SHF92631.1"/>
    <property type="molecule type" value="Genomic_DNA"/>
</dbReference>
<protein>
    <submittedName>
        <fullName evidence="1">Uncharacterized protein</fullName>
    </submittedName>
</protein>
<keyword evidence="2" id="KW-1185">Reference proteome</keyword>
<name>A0A1M5FNA7_9THEO</name>
<sequence length="234" mass="27360">MYLGRKGKEVVGEGKKLPNDKAKRERMIRISEVAAYFEGSAWTFIPSFELKEREQRLERGGRFLRLLEERTEYMVYDIGEKPSEAKIKQIKDEMRKLYKVGVYRAAVFYGSGEAREKYGMEGLGLTEQLVLPYPEGIEILKRHGERDVVKEAARKAFEEVGEPEWSEADCTAEGKQVVVLMLNDIEKRAKLKNYFELAKYRHTKIQEVIIVCLKEQEETFRKEYPMCEVRTVEI</sequence>
<evidence type="ECO:0000313" key="2">
    <source>
        <dbReference type="Proteomes" id="UP000184088"/>
    </source>
</evidence>
<dbReference type="AlphaFoldDB" id="A0A1M5FNA7"/>